<feature type="region of interest" description="Disordered" evidence="1">
    <location>
        <begin position="13"/>
        <end position="33"/>
    </location>
</feature>
<evidence type="ECO:0000313" key="5">
    <source>
        <dbReference type="Proteomes" id="UP000255201"/>
    </source>
</evidence>
<dbReference type="GO" id="GO:0004350">
    <property type="term" value="F:glutamate-5-semialdehyde dehydrogenase activity"/>
    <property type="evidence" value="ECO:0007669"/>
    <property type="project" value="UniProtKB-EC"/>
</dbReference>
<feature type="compositionally biased region" description="Basic residues" evidence="1">
    <location>
        <begin position="24"/>
        <end position="33"/>
    </location>
</feature>
<dbReference type="EC" id="1.2.1.41" evidence="3"/>
<dbReference type="AlphaFoldDB" id="A0A377DHV3"/>
<dbReference type="EMBL" id="UFZL01000003">
    <property type="protein sequence ID" value="STE76929.1"/>
    <property type="molecule type" value="Genomic_DNA"/>
</dbReference>
<keyword evidence="3" id="KW-0560">Oxidoreductase</keyword>
<accession>A0A377DHV3</accession>
<organism evidence="3 4">
    <name type="scientific">Escherichia coli</name>
    <dbReference type="NCBI Taxonomy" id="562"/>
    <lineage>
        <taxon>Bacteria</taxon>
        <taxon>Pseudomonadati</taxon>
        <taxon>Pseudomonadota</taxon>
        <taxon>Gammaproteobacteria</taxon>
        <taxon>Enterobacterales</taxon>
        <taxon>Enterobacteriaceae</taxon>
        <taxon>Escherichia</taxon>
    </lineage>
</organism>
<dbReference type="Proteomes" id="UP000255201">
    <property type="component" value="Unassembled WGS sequence"/>
</dbReference>
<reference evidence="4 5" key="1">
    <citation type="submission" date="2018-06" db="EMBL/GenBank/DDBJ databases">
        <authorList>
            <consortium name="Pathogen Informatics"/>
            <person name="Doyle S."/>
        </authorList>
    </citation>
    <scope>NUCLEOTIDE SEQUENCE [LARGE SCALE GENOMIC DNA]</scope>
    <source>
        <strain evidence="2 5">NCTC10764</strain>
        <strain evidence="3 4">NCTC9962</strain>
    </source>
</reference>
<protein>
    <submittedName>
        <fullName evidence="3">Gamma-glutamyl phosphate reductase</fullName>
        <ecNumber evidence="3">1.2.1.41</ecNumber>
    </submittedName>
</protein>
<name>A0A377DHV3_ECOLX</name>
<dbReference type="EMBL" id="UGED01000023">
    <property type="protein sequence ID" value="STM20586.1"/>
    <property type="molecule type" value="Genomic_DNA"/>
</dbReference>
<dbReference type="Proteomes" id="UP000254052">
    <property type="component" value="Unassembled WGS sequence"/>
</dbReference>
<evidence type="ECO:0000313" key="3">
    <source>
        <dbReference type="EMBL" id="STM20586.1"/>
    </source>
</evidence>
<evidence type="ECO:0000313" key="4">
    <source>
        <dbReference type="Proteomes" id="UP000254052"/>
    </source>
</evidence>
<gene>
    <name evidence="3" type="primary">proA_3</name>
    <name evidence="2" type="synonym">proA_2</name>
    <name evidence="2" type="ORF">NCTC10764_05526</name>
    <name evidence="3" type="ORF">NCTC9962_07290</name>
</gene>
<proteinExistence type="predicted"/>
<evidence type="ECO:0000256" key="1">
    <source>
        <dbReference type="SAM" id="MobiDB-lite"/>
    </source>
</evidence>
<evidence type="ECO:0000313" key="2">
    <source>
        <dbReference type="EMBL" id="STE76929.1"/>
    </source>
</evidence>
<sequence length="33" mass="3736">MLEQMGIAAKQASYKLAQLSSREKKSRAGKNRR</sequence>